<dbReference type="GO" id="GO:0003677">
    <property type="term" value="F:DNA binding"/>
    <property type="evidence" value="ECO:0007669"/>
    <property type="project" value="UniProtKB-KW"/>
</dbReference>
<comment type="caution">
    <text evidence="5">The sequence shown here is derived from an EMBL/GenBank/DDBJ whole genome shotgun (WGS) entry which is preliminary data.</text>
</comment>
<dbReference type="Pfam" id="PF00589">
    <property type="entry name" value="Phage_integrase"/>
    <property type="match status" value="1"/>
</dbReference>
<reference evidence="5 6" key="1">
    <citation type="submission" date="2018-08" db="EMBL/GenBank/DDBJ databases">
        <title>A genome reference for cultivated species of the human gut microbiota.</title>
        <authorList>
            <person name="Zou Y."/>
            <person name="Xue W."/>
            <person name="Luo G."/>
        </authorList>
    </citation>
    <scope>NUCLEOTIDE SEQUENCE [LARGE SCALE GENOMIC DNA]</scope>
    <source>
        <strain evidence="5 6">AM28-23</strain>
    </source>
</reference>
<protein>
    <submittedName>
        <fullName evidence="5">Site-specific integrase</fullName>
    </submittedName>
</protein>
<keyword evidence="3" id="KW-0233">DNA recombination</keyword>
<evidence type="ECO:0000313" key="5">
    <source>
        <dbReference type="EMBL" id="RHE39199.1"/>
    </source>
</evidence>
<dbReference type="GO" id="GO:0006310">
    <property type="term" value="P:DNA recombination"/>
    <property type="evidence" value="ECO:0007669"/>
    <property type="project" value="UniProtKB-KW"/>
</dbReference>
<proteinExistence type="inferred from homology"/>
<gene>
    <name evidence="5" type="ORF">DW740_10600</name>
</gene>
<dbReference type="InterPro" id="IPR002104">
    <property type="entry name" value="Integrase_catalytic"/>
</dbReference>
<dbReference type="AlphaFoldDB" id="A0A414J434"/>
<name>A0A414J434_9FIRM</name>
<evidence type="ECO:0000256" key="2">
    <source>
        <dbReference type="ARBA" id="ARBA00023125"/>
    </source>
</evidence>
<organism evidence="5 6">
    <name type="scientific">Blautia obeum</name>
    <dbReference type="NCBI Taxonomy" id="40520"/>
    <lineage>
        <taxon>Bacteria</taxon>
        <taxon>Bacillati</taxon>
        <taxon>Bacillota</taxon>
        <taxon>Clostridia</taxon>
        <taxon>Lachnospirales</taxon>
        <taxon>Lachnospiraceae</taxon>
        <taxon>Blautia</taxon>
    </lineage>
</organism>
<dbReference type="EMBL" id="QSKF01000008">
    <property type="protein sequence ID" value="RHE39199.1"/>
    <property type="molecule type" value="Genomic_DNA"/>
</dbReference>
<dbReference type="PROSITE" id="PS51898">
    <property type="entry name" value="TYR_RECOMBINASE"/>
    <property type="match status" value="1"/>
</dbReference>
<dbReference type="CDD" id="cd01189">
    <property type="entry name" value="INT_ICEBs1_C_like"/>
    <property type="match status" value="1"/>
</dbReference>
<evidence type="ECO:0000256" key="3">
    <source>
        <dbReference type="ARBA" id="ARBA00023172"/>
    </source>
</evidence>
<accession>A0A414J434</accession>
<keyword evidence="2" id="KW-0238">DNA-binding</keyword>
<evidence type="ECO:0000256" key="1">
    <source>
        <dbReference type="ARBA" id="ARBA00008857"/>
    </source>
</evidence>
<dbReference type="Gene3D" id="1.10.443.10">
    <property type="entry name" value="Intergrase catalytic core"/>
    <property type="match status" value="1"/>
</dbReference>
<dbReference type="PANTHER" id="PTHR30349">
    <property type="entry name" value="PHAGE INTEGRASE-RELATED"/>
    <property type="match status" value="1"/>
</dbReference>
<dbReference type="GO" id="GO:0015074">
    <property type="term" value="P:DNA integration"/>
    <property type="evidence" value="ECO:0007669"/>
    <property type="project" value="InterPro"/>
</dbReference>
<dbReference type="InterPro" id="IPR050090">
    <property type="entry name" value="Tyrosine_recombinase_XerCD"/>
</dbReference>
<comment type="similarity">
    <text evidence="1">Belongs to the 'phage' integrase family.</text>
</comment>
<sequence length="239" mass="28102">MALEDDLILRNPFEFQVSLVLVNDSVTREAITLDQMRKFLNFVKEDKHFSRYYEAFYILFHTGMRISEFCGLTVKDLNMKEGKINIDHQLMRWSDMKYGIESPKTNAGTRQIPMTSEVYECFKIILEQRKKYKVEPVIDGYRGFLFLDKNKMPLVALHWEKYFQHAVEKYNSIYKAQLPKITPHVCRHTYCSNQARAGMNPKTLQYLMGHSDIGVTLNTYTHIKYDDAKDEVLKMAGSR</sequence>
<dbReference type="InterPro" id="IPR011010">
    <property type="entry name" value="DNA_brk_join_enz"/>
</dbReference>
<feature type="domain" description="Tyr recombinase" evidence="4">
    <location>
        <begin position="26"/>
        <end position="234"/>
    </location>
</feature>
<dbReference type="SUPFAM" id="SSF56349">
    <property type="entry name" value="DNA breaking-rejoining enzymes"/>
    <property type="match status" value="1"/>
</dbReference>
<dbReference type="Proteomes" id="UP000283745">
    <property type="component" value="Unassembled WGS sequence"/>
</dbReference>
<evidence type="ECO:0000313" key="6">
    <source>
        <dbReference type="Proteomes" id="UP000283745"/>
    </source>
</evidence>
<dbReference type="PANTHER" id="PTHR30349:SF41">
    <property type="entry name" value="INTEGRASE_RECOMBINASE PROTEIN MJ0367-RELATED"/>
    <property type="match status" value="1"/>
</dbReference>
<dbReference type="InterPro" id="IPR013762">
    <property type="entry name" value="Integrase-like_cat_sf"/>
</dbReference>
<evidence type="ECO:0000259" key="4">
    <source>
        <dbReference type="PROSITE" id="PS51898"/>
    </source>
</evidence>